<comment type="caution">
    <text evidence="1">The sequence shown here is derived from an EMBL/GenBank/DDBJ whole genome shotgun (WGS) entry which is preliminary data.</text>
</comment>
<sequence>MGKDTTRPKAIDLIVSNEIKKYLKNNSSMDKPAKKKAVYEGVARNNSQISQKMVRVTLDNLLQYEDYVSRKNKDLRTIHSTKGDSLEEMKTDLYYLPTILDEELQVFIDLLAASPLFTKKQKDDLILKLKLALNDELVEIKPHSVQTLFTESAVKTSLIKNLAQIRLAMENKRAIAFTFCGYEFYGKETRLILKNQREITQAQPQAVYLKDGYYYVEVKFSDSNNKYNYRVELMKDIQITKTTYTIDHSNFDNLKANRSDYYPLMMGGKVENYILRIKKEDLARLIRLFNSEVRLYTKEKEYYDVEIRATKEGMLRCLLLSPDIVQAFVIPERGQKQMKNKIQNLLDDLKVEINKVQKSFFDNENNLFIEPK</sequence>
<dbReference type="AlphaFoldDB" id="A0A1Y4QZI4"/>
<proteinExistence type="predicted"/>
<protein>
    <submittedName>
        <fullName evidence="1">Uncharacterized protein</fullName>
    </submittedName>
</protein>
<gene>
    <name evidence="1" type="ORF">B5E88_04675</name>
</gene>
<evidence type="ECO:0000313" key="2">
    <source>
        <dbReference type="Proteomes" id="UP000196074"/>
    </source>
</evidence>
<dbReference type="Proteomes" id="UP000196074">
    <property type="component" value="Unassembled WGS sequence"/>
</dbReference>
<name>A0A1Y4QZI4_9ENTE</name>
<accession>A0A1Y4QZI4</accession>
<dbReference type="RefSeq" id="WP_080961968.1">
    <property type="nucleotide sequence ID" value="NZ_LDEB01000012.1"/>
</dbReference>
<evidence type="ECO:0000313" key="1">
    <source>
        <dbReference type="EMBL" id="OUQ10735.1"/>
    </source>
</evidence>
<reference evidence="2" key="1">
    <citation type="submission" date="2017-04" db="EMBL/GenBank/DDBJ databases">
        <title>Function of individual gut microbiota members based on whole genome sequencing of pure cultures obtained from chicken caecum.</title>
        <authorList>
            <person name="Medvecky M."/>
            <person name="Cejkova D."/>
            <person name="Polansky O."/>
            <person name="Karasova D."/>
            <person name="Kubasova T."/>
            <person name="Cizek A."/>
            <person name="Rychlik I."/>
        </authorList>
    </citation>
    <scope>NUCLEOTIDE SEQUENCE [LARGE SCALE GENOMIC DNA]</scope>
    <source>
        <strain evidence="2">An144</strain>
    </source>
</reference>
<dbReference type="EMBL" id="NFLC01000007">
    <property type="protein sequence ID" value="OUQ10735.1"/>
    <property type="molecule type" value="Genomic_DNA"/>
</dbReference>
<organism evidence="1 2">
    <name type="scientific">Enterococcus cecorum</name>
    <dbReference type="NCBI Taxonomy" id="44008"/>
    <lineage>
        <taxon>Bacteria</taxon>
        <taxon>Bacillati</taxon>
        <taxon>Bacillota</taxon>
        <taxon>Bacilli</taxon>
        <taxon>Lactobacillales</taxon>
        <taxon>Enterococcaceae</taxon>
        <taxon>Enterococcus</taxon>
    </lineage>
</organism>